<dbReference type="SUPFAM" id="SSF49899">
    <property type="entry name" value="Concanavalin A-like lectins/glucanases"/>
    <property type="match status" value="1"/>
</dbReference>
<proteinExistence type="predicted"/>
<sequence>MLGLRQPRARSLWSYNPIPGGCELYIPAFHNSIRGPVFKSVDPFGHIGAVSGATKVNKGFFFDALDDEISVPDAPSITDIFSGGGTILAWINPASDGEAANGRILDKQALNKGYDFRVAEQSGSDVKLGFFKYFDGVDGFWRTSSVEITINQWTLVAIAYDSGSADNNPLMYVNGLSVTVAEIATPTGTAQSDSGEDITIGAKFDNSETWDGLIGECWMYNRILTPAEITYIHQRTRGRY</sequence>
<organism evidence="1">
    <name type="scientific">marine sediment metagenome</name>
    <dbReference type="NCBI Taxonomy" id="412755"/>
    <lineage>
        <taxon>unclassified sequences</taxon>
        <taxon>metagenomes</taxon>
        <taxon>ecological metagenomes</taxon>
    </lineage>
</organism>
<dbReference type="EMBL" id="LAZR01000314">
    <property type="protein sequence ID" value="KKN75136.1"/>
    <property type="molecule type" value="Genomic_DNA"/>
</dbReference>
<comment type="caution">
    <text evidence="1">The sequence shown here is derived from an EMBL/GenBank/DDBJ whole genome shotgun (WGS) entry which is preliminary data.</text>
</comment>
<protein>
    <recommendedName>
        <fullName evidence="2">LamG-like jellyroll fold domain-containing protein</fullName>
    </recommendedName>
</protein>
<gene>
    <name evidence="1" type="ORF">LCGC14_0382950</name>
</gene>
<dbReference type="InterPro" id="IPR013320">
    <property type="entry name" value="ConA-like_dom_sf"/>
</dbReference>
<evidence type="ECO:0000313" key="1">
    <source>
        <dbReference type="EMBL" id="KKN75136.1"/>
    </source>
</evidence>
<dbReference type="Pfam" id="PF13385">
    <property type="entry name" value="Laminin_G_3"/>
    <property type="match status" value="1"/>
</dbReference>
<dbReference type="Gene3D" id="2.60.120.200">
    <property type="match status" value="1"/>
</dbReference>
<dbReference type="AlphaFoldDB" id="A0A0F9VNS5"/>
<accession>A0A0F9VNS5</accession>
<evidence type="ECO:0008006" key="2">
    <source>
        <dbReference type="Google" id="ProtNLM"/>
    </source>
</evidence>
<name>A0A0F9VNS5_9ZZZZ</name>
<reference evidence="1" key="1">
    <citation type="journal article" date="2015" name="Nature">
        <title>Complex archaea that bridge the gap between prokaryotes and eukaryotes.</title>
        <authorList>
            <person name="Spang A."/>
            <person name="Saw J.H."/>
            <person name="Jorgensen S.L."/>
            <person name="Zaremba-Niedzwiedzka K."/>
            <person name="Martijn J."/>
            <person name="Lind A.E."/>
            <person name="van Eijk R."/>
            <person name="Schleper C."/>
            <person name="Guy L."/>
            <person name="Ettema T.J."/>
        </authorList>
    </citation>
    <scope>NUCLEOTIDE SEQUENCE</scope>
</reference>